<comment type="pathway">
    <text evidence="2">Glycan biosynthesis; alginate biosynthesis.</text>
</comment>
<dbReference type="InterPro" id="IPR006311">
    <property type="entry name" value="TAT_signal"/>
</dbReference>
<feature type="signal peptide" evidence="7">
    <location>
        <begin position="1"/>
        <end position="40"/>
    </location>
</feature>
<gene>
    <name evidence="9" type="primary">algJ</name>
    <name evidence="10" type="ORF">GGQ86_001985</name>
    <name evidence="9" type="ORF">XFLAVUS301_04070</name>
</gene>
<dbReference type="EMBL" id="BSDO01000001">
    <property type="protein sequence ID" value="GLI20733.1"/>
    <property type="molecule type" value="Genomic_DNA"/>
</dbReference>
<evidence type="ECO:0000256" key="6">
    <source>
        <dbReference type="ARBA" id="ARBA00022841"/>
    </source>
</evidence>
<dbReference type="EMBL" id="JAVDPY010000003">
    <property type="protein sequence ID" value="MDR6333515.1"/>
    <property type="molecule type" value="Genomic_DNA"/>
</dbReference>
<dbReference type="GeneID" id="95761200"/>
<dbReference type="GO" id="GO:0042597">
    <property type="term" value="C:periplasmic space"/>
    <property type="evidence" value="ECO:0007669"/>
    <property type="project" value="UniProtKB-SubCell"/>
</dbReference>
<dbReference type="GO" id="GO:0042121">
    <property type="term" value="P:alginic acid biosynthetic process"/>
    <property type="evidence" value="ECO:0007669"/>
    <property type="project" value="UniProtKB-KW"/>
</dbReference>
<evidence type="ECO:0000313" key="11">
    <source>
        <dbReference type="Proteomes" id="UP001144397"/>
    </source>
</evidence>
<keyword evidence="4 7" id="KW-0732">Signal</keyword>
<keyword evidence="12" id="KW-1185">Reference proteome</keyword>
<reference evidence="10 12" key="2">
    <citation type="submission" date="2023-07" db="EMBL/GenBank/DDBJ databases">
        <title>Genomic Encyclopedia of Type Strains, Phase IV (KMG-IV): sequencing the most valuable type-strain genomes for metagenomic binning, comparative biology and taxonomic classification.</title>
        <authorList>
            <person name="Goeker M."/>
        </authorList>
    </citation>
    <scope>NUCLEOTIDE SEQUENCE [LARGE SCALE GENOMIC DNA]</scope>
    <source>
        <strain evidence="10 12">DSM 338</strain>
    </source>
</reference>
<evidence type="ECO:0000256" key="1">
    <source>
        <dbReference type="ARBA" id="ARBA00004418"/>
    </source>
</evidence>
<organism evidence="9 11">
    <name type="scientific">Xanthobacter flavus</name>
    <dbReference type="NCBI Taxonomy" id="281"/>
    <lineage>
        <taxon>Bacteria</taxon>
        <taxon>Pseudomonadati</taxon>
        <taxon>Pseudomonadota</taxon>
        <taxon>Alphaproteobacteria</taxon>
        <taxon>Hyphomicrobiales</taxon>
        <taxon>Xanthobacteraceae</taxon>
        <taxon>Xanthobacter</taxon>
    </lineage>
</organism>
<keyword evidence="5" id="KW-0574">Periplasm</keyword>
<feature type="chain" id="PRO_5040856587" evidence="7">
    <location>
        <begin position="41"/>
        <end position="338"/>
    </location>
</feature>
<feature type="domain" description="AlgX/AlgJ SGNH hydrolase-like" evidence="8">
    <location>
        <begin position="45"/>
        <end position="304"/>
    </location>
</feature>
<name>A0A9W6FKB0_XANFL</name>
<evidence type="ECO:0000259" key="8">
    <source>
        <dbReference type="Pfam" id="PF16822"/>
    </source>
</evidence>
<dbReference type="AlphaFoldDB" id="A0A9W6FKB0"/>
<dbReference type="InterPro" id="IPR031811">
    <property type="entry name" value="ALGX/ALGJ_SGNH-like"/>
</dbReference>
<keyword evidence="3" id="KW-0808">Transferase</keyword>
<evidence type="ECO:0000256" key="4">
    <source>
        <dbReference type="ARBA" id="ARBA00022729"/>
    </source>
</evidence>
<sequence>MTTFAGAGRAFTRRRFLAGSMLAGGLMAAGIVGAPLPAAAQNSGVITGKDGWLFPGWESISVLDRAGITANVALLQETKAALATRNVTLMVMVVPMKAPFYKEKLPDGTTVSADVAGQYDFVVDQLRKAGIDTVDLRPALKSVQTGKQTSFYRADYHWTAWASEAAADAVAQAIKAKVGKLAGSPPGDKLGEWVTQRHLGDLAQRFLTPDQQKLIGPDLYTVRTPAPAKTSLVDSAPAPVHIIGNSFVQPYLGFPQKLSNALDRPVSLTWNPGNVGPWATFLQYVSSPDFVKSPPQVLLWQFNEGPFHSGPQATDQWDVPSIMPPQTWRDRMLAAVRR</sequence>
<evidence type="ECO:0000256" key="5">
    <source>
        <dbReference type="ARBA" id="ARBA00022764"/>
    </source>
</evidence>
<protein>
    <submittedName>
        <fullName evidence="9">Alginate O-acetylase AlgJ</fullName>
    </submittedName>
    <submittedName>
        <fullName evidence="10">Alginate O-acetyltransferase complex protein AlgJ</fullName>
    </submittedName>
</protein>
<comment type="subcellular location">
    <subcellularLocation>
        <location evidence="1">Periplasm</location>
    </subcellularLocation>
</comment>
<proteinExistence type="predicted"/>
<evidence type="ECO:0000313" key="12">
    <source>
        <dbReference type="Proteomes" id="UP001245370"/>
    </source>
</evidence>
<evidence type="ECO:0000256" key="3">
    <source>
        <dbReference type="ARBA" id="ARBA00022679"/>
    </source>
</evidence>
<dbReference type="Proteomes" id="UP001144397">
    <property type="component" value="Unassembled WGS sequence"/>
</dbReference>
<evidence type="ECO:0000256" key="7">
    <source>
        <dbReference type="SAM" id="SignalP"/>
    </source>
</evidence>
<comment type="caution">
    <text evidence="9">The sequence shown here is derived from an EMBL/GenBank/DDBJ whole genome shotgun (WGS) entry which is preliminary data.</text>
</comment>
<dbReference type="Proteomes" id="UP001245370">
    <property type="component" value="Unassembled WGS sequence"/>
</dbReference>
<reference evidence="9" key="1">
    <citation type="submission" date="2022-12" db="EMBL/GenBank/DDBJ databases">
        <title>Reference genome sequencing for broad-spectrum identification of bacterial and archaeal isolates by mass spectrometry.</title>
        <authorList>
            <person name="Sekiguchi Y."/>
            <person name="Tourlousse D.M."/>
        </authorList>
    </citation>
    <scope>NUCLEOTIDE SEQUENCE</scope>
    <source>
        <strain evidence="9">301</strain>
    </source>
</reference>
<evidence type="ECO:0000256" key="2">
    <source>
        <dbReference type="ARBA" id="ARBA00005182"/>
    </source>
</evidence>
<dbReference type="GO" id="GO:0016740">
    <property type="term" value="F:transferase activity"/>
    <property type="evidence" value="ECO:0007669"/>
    <property type="project" value="UniProtKB-KW"/>
</dbReference>
<evidence type="ECO:0000313" key="10">
    <source>
        <dbReference type="EMBL" id="MDR6333515.1"/>
    </source>
</evidence>
<accession>A0A9W6FKB0</accession>
<dbReference type="Pfam" id="PF16822">
    <property type="entry name" value="ALGX"/>
    <property type="match status" value="1"/>
</dbReference>
<dbReference type="PROSITE" id="PS51318">
    <property type="entry name" value="TAT"/>
    <property type="match status" value="1"/>
</dbReference>
<evidence type="ECO:0000313" key="9">
    <source>
        <dbReference type="EMBL" id="GLI20733.1"/>
    </source>
</evidence>
<keyword evidence="6" id="KW-0016">Alginate biosynthesis</keyword>
<dbReference type="RefSeq" id="WP_281804999.1">
    <property type="nucleotide sequence ID" value="NZ_BSDO01000001.1"/>
</dbReference>